<comment type="caution">
    <text evidence="2">The sequence shown here is derived from an EMBL/GenBank/DDBJ whole genome shotgun (WGS) entry which is preliminary data.</text>
</comment>
<name>A0A9N9GTJ8_FUNMO</name>
<dbReference type="Proteomes" id="UP000789375">
    <property type="component" value="Unassembled WGS sequence"/>
</dbReference>
<reference evidence="2" key="1">
    <citation type="submission" date="2021-06" db="EMBL/GenBank/DDBJ databases">
        <authorList>
            <person name="Kallberg Y."/>
            <person name="Tangrot J."/>
            <person name="Rosling A."/>
        </authorList>
    </citation>
    <scope>NUCLEOTIDE SEQUENCE</scope>
    <source>
        <strain evidence="2">87-6 pot B 2015</strain>
    </source>
</reference>
<sequence length="84" mass="9473">MTTTSNQNGYFNAITGNDGNTFQPENQSLHQKRNATNNDTLDRISRIPKESSQFLKKVSFSSHPFILAVMHDPSISQLQVLDHI</sequence>
<evidence type="ECO:0000313" key="3">
    <source>
        <dbReference type="Proteomes" id="UP000789375"/>
    </source>
</evidence>
<proteinExistence type="predicted"/>
<evidence type="ECO:0000256" key="1">
    <source>
        <dbReference type="SAM" id="MobiDB-lite"/>
    </source>
</evidence>
<accession>A0A9N9GTJ8</accession>
<evidence type="ECO:0000313" key="2">
    <source>
        <dbReference type="EMBL" id="CAG8633551.1"/>
    </source>
</evidence>
<protein>
    <submittedName>
        <fullName evidence="2">3938_t:CDS:1</fullName>
    </submittedName>
</protein>
<keyword evidence="3" id="KW-1185">Reference proteome</keyword>
<dbReference type="AlphaFoldDB" id="A0A9N9GTJ8"/>
<feature type="region of interest" description="Disordered" evidence="1">
    <location>
        <begin position="1"/>
        <end position="21"/>
    </location>
</feature>
<dbReference type="EMBL" id="CAJVPP010003609">
    <property type="protein sequence ID" value="CAG8633551.1"/>
    <property type="molecule type" value="Genomic_DNA"/>
</dbReference>
<gene>
    <name evidence="2" type="ORF">FMOSSE_LOCUS10612</name>
</gene>
<organism evidence="2 3">
    <name type="scientific">Funneliformis mosseae</name>
    <name type="common">Endomycorrhizal fungus</name>
    <name type="synonym">Glomus mosseae</name>
    <dbReference type="NCBI Taxonomy" id="27381"/>
    <lineage>
        <taxon>Eukaryota</taxon>
        <taxon>Fungi</taxon>
        <taxon>Fungi incertae sedis</taxon>
        <taxon>Mucoromycota</taxon>
        <taxon>Glomeromycotina</taxon>
        <taxon>Glomeromycetes</taxon>
        <taxon>Glomerales</taxon>
        <taxon>Glomeraceae</taxon>
        <taxon>Funneliformis</taxon>
    </lineage>
</organism>